<evidence type="ECO:0000313" key="2">
    <source>
        <dbReference type="EMBL" id="GAU87323.1"/>
    </source>
</evidence>
<keyword evidence="3" id="KW-1185">Reference proteome</keyword>
<proteinExistence type="predicted"/>
<name>A0A1D1ULU8_RAMVA</name>
<dbReference type="AlphaFoldDB" id="A0A1D1ULU8"/>
<reference evidence="2 3" key="1">
    <citation type="journal article" date="2016" name="Nat. Commun.">
        <title>Extremotolerant tardigrade genome and improved radiotolerance of human cultured cells by tardigrade-unique protein.</title>
        <authorList>
            <person name="Hashimoto T."/>
            <person name="Horikawa D.D."/>
            <person name="Saito Y."/>
            <person name="Kuwahara H."/>
            <person name="Kozuka-Hata H."/>
            <person name="Shin-I T."/>
            <person name="Minakuchi Y."/>
            <person name="Ohishi K."/>
            <person name="Motoyama A."/>
            <person name="Aizu T."/>
            <person name="Enomoto A."/>
            <person name="Kondo K."/>
            <person name="Tanaka S."/>
            <person name="Hara Y."/>
            <person name="Koshikawa S."/>
            <person name="Sagara H."/>
            <person name="Miura T."/>
            <person name="Yokobori S."/>
            <person name="Miyagawa K."/>
            <person name="Suzuki Y."/>
            <person name="Kubo T."/>
            <person name="Oyama M."/>
            <person name="Kohara Y."/>
            <person name="Fujiyama A."/>
            <person name="Arakawa K."/>
            <person name="Katayama T."/>
            <person name="Toyoda A."/>
            <person name="Kunieda T."/>
        </authorList>
    </citation>
    <scope>NUCLEOTIDE SEQUENCE [LARGE SCALE GENOMIC DNA]</scope>
    <source>
        <strain evidence="2 3">YOKOZUNA-1</strain>
    </source>
</reference>
<protein>
    <recommendedName>
        <fullName evidence="4">SGNH domain-containing protein</fullName>
    </recommendedName>
</protein>
<comment type="caution">
    <text evidence="2">The sequence shown here is derived from an EMBL/GenBank/DDBJ whole genome shotgun (WGS) entry which is preliminary data.</text>
</comment>
<dbReference type="EMBL" id="BDGG01000001">
    <property type="protein sequence ID" value="GAU87323.1"/>
    <property type="molecule type" value="Genomic_DNA"/>
</dbReference>
<evidence type="ECO:0008006" key="4">
    <source>
        <dbReference type="Google" id="ProtNLM"/>
    </source>
</evidence>
<organism evidence="2 3">
    <name type="scientific">Ramazzottius varieornatus</name>
    <name type="common">Water bear</name>
    <name type="synonym">Tardigrade</name>
    <dbReference type="NCBI Taxonomy" id="947166"/>
    <lineage>
        <taxon>Eukaryota</taxon>
        <taxon>Metazoa</taxon>
        <taxon>Ecdysozoa</taxon>
        <taxon>Tardigrada</taxon>
        <taxon>Eutardigrada</taxon>
        <taxon>Parachela</taxon>
        <taxon>Hypsibioidea</taxon>
        <taxon>Ramazzottiidae</taxon>
        <taxon>Ramazzottius</taxon>
    </lineage>
</organism>
<dbReference type="InterPro" id="IPR036514">
    <property type="entry name" value="SGNH_hydro_sf"/>
</dbReference>
<dbReference type="Proteomes" id="UP000186922">
    <property type="component" value="Unassembled WGS sequence"/>
</dbReference>
<keyword evidence="1" id="KW-1133">Transmembrane helix</keyword>
<dbReference type="Gene3D" id="3.40.50.1110">
    <property type="entry name" value="SGNH hydrolase"/>
    <property type="match status" value="1"/>
</dbReference>
<evidence type="ECO:0000313" key="3">
    <source>
        <dbReference type="Proteomes" id="UP000186922"/>
    </source>
</evidence>
<keyword evidence="1" id="KW-0812">Transmembrane</keyword>
<accession>A0A1D1ULU8</accession>
<dbReference type="SUPFAM" id="SSF52266">
    <property type="entry name" value="SGNH hydrolase"/>
    <property type="match status" value="1"/>
</dbReference>
<evidence type="ECO:0000256" key="1">
    <source>
        <dbReference type="SAM" id="Phobius"/>
    </source>
</evidence>
<gene>
    <name evidence="2" type="primary">RvY_00197-1</name>
    <name evidence="2" type="synonym">RvY_00197.1</name>
    <name evidence="2" type="ORF">RvY_00197</name>
</gene>
<keyword evidence="1" id="KW-0472">Membrane</keyword>
<sequence>MFSKNLAVFITVSLSFSAVCIYVLISFEQINDVFDFRLSGFASHSHCGRTAKAEIICKEDAAQRTAPVCLGCNRLLEFGAESLDHKWQPFNCNMRTYSLTDLRRAVEMLRSRTDRSHVGILLIGDSRMRQLQTGLHRFLLGQSNYKFTGFAEETPPSIFCDRPDANQYHWFNETLQSCEFNRTFHSPNLSLARWWIPLLDAGTTKHRLQRLLDRGNGSMPHVVVLSGGLWLIRDCWNRKIPFSDCMTQYRRNVTNLLPILGKVARHSVVLWTLEYPVIWEPAAAQMNRKLEMLNDLLRKDLATSPVKIWESYSQAYDMGGDTPDGCHFGWKGLTLLMQIFLNFLVDRVDTNDQHVCCSSQS</sequence>
<dbReference type="OrthoDB" id="6338789at2759"/>
<feature type="transmembrane region" description="Helical" evidence="1">
    <location>
        <begin position="6"/>
        <end position="27"/>
    </location>
</feature>